<gene>
    <name evidence="1" type="ORF">IAB88_07000</name>
</gene>
<sequence>HIERIPGEFPPPDDKNGVSDFDFSWHIRNHVSKTNKLIAEYFDDKPECSQVVINKLSEYLAQKFGDVNPTAMTRWLKQLRRSGKISKDYVLVSERNMVMRASACLERYGSNYMDKYFGVVRKQVPVTAGNNRDWYNNAAYSRSTEQYYPYSNDNKNEDENVWGWKRDKPAVERNSNRYQPGTEYYRTERMETPGTPEYEEHLYNDTWLGEETISGFELKELTGDSSVDTRREYDVIDAVEEYGLDIHDY</sequence>
<dbReference type="EMBL" id="JADIMC010000080">
    <property type="protein sequence ID" value="MBO8476724.1"/>
    <property type="molecule type" value="Genomic_DNA"/>
</dbReference>
<dbReference type="AlphaFoldDB" id="A0A9D9IRE8"/>
<organism evidence="1 2">
    <name type="scientific">Candidatus Limisoma faecipullorum</name>
    <dbReference type="NCBI Taxonomy" id="2840854"/>
    <lineage>
        <taxon>Bacteria</taxon>
        <taxon>Pseudomonadati</taxon>
        <taxon>Bacteroidota</taxon>
        <taxon>Bacteroidia</taxon>
        <taxon>Bacteroidales</taxon>
        <taxon>Candidatus Limisoma</taxon>
    </lineage>
</organism>
<dbReference type="Proteomes" id="UP000823598">
    <property type="component" value="Unassembled WGS sequence"/>
</dbReference>
<reference evidence="1" key="2">
    <citation type="journal article" date="2021" name="PeerJ">
        <title>Extensive microbial diversity within the chicken gut microbiome revealed by metagenomics and culture.</title>
        <authorList>
            <person name="Gilroy R."/>
            <person name="Ravi A."/>
            <person name="Getino M."/>
            <person name="Pursley I."/>
            <person name="Horton D.L."/>
            <person name="Alikhan N.F."/>
            <person name="Baker D."/>
            <person name="Gharbi K."/>
            <person name="Hall N."/>
            <person name="Watson M."/>
            <person name="Adriaenssens E.M."/>
            <person name="Foster-Nyarko E."/>
            <person name="Jarju S."/>
            <person name="Secka A."/>
            <person name="Antonio M."/>
            <person name="Oren A."/>
            <person name="Chaudhuri R.R."/>
            <person name="La Ragione R."/>
            <person name="Hildebrand F."/>
            <person name="Pallen M.J."/>
        </authorList>
    </citation>
    <scope>NUCLEOTIDE SEQUENCE</scope>
    <source>
        <strain evidence="1">6919</strain>
    </source>
</reference>
<name>A0A9D9IRE8_9BACT</name>
<accession>A0A9D9IRE8</accession>
<feature type="non-terminal residue" evidence="1">
    <location>
        <position position="1"/>
    </location>
</feature>
<reference evidence="1" key="1">
    <citation type="submission" date="2020-10" db="EMBL/GenBank/DDBJ databases">
        <authorList>
            <person name="Gilroy R."/>
        </authorList>
    </citation>
    <scope>NUCLEOTIDE SEQUENCE</scope>
    <source>
        <strain evidence="1">6919</strain>
    </source>
</reference>
<proteinExistence type="predicted"/>
<protein>
    <submittedName>
        <fullName evidence="1">Uncharacterized protein</fullName>
    </submittedName>
</protein>
<evidence type="ECO:0000313" key="2">
    <source>
        <dbReference type="Proteomes" id="UP000823598"/>
    </source>
</evidence>
<comment type="caution">
    <text evidence="1">The sequence shown here is derived from an EMBL/GenBank/DDBJ whole genome shotgun (WGS) entry which is preliminary data.</text>
</comment>
<evidence type="ECO:0000313" key="1">
    <source>
        <dbReference type="EMBL" id="MBO8476724.1"/>
    </source>
</evidence>